<keyword evidence="3" id="KW-1185">Reference proteome</keyword>
<dbReference type="RefSeq" id="WP_078807133.1">
    <property type="nucleotide sequence ID" value="NZ_FUXI01000011.1"/>
</dbReference>
<dbReference type="EMBL" id="FUXI01000011">
    <property type="protein sequence ID" value="SJZ69921.1"/>
    <property type="molecule type" value="Genomic_DNA"/>
</dbReference>
<dbReference type="GO" id="GO:0016747">
    <property type="term" value="F:acyltransferase activity, transferring groups other than amino-acyl groups"/>
    <property type="evidence" value="ECO:0007669"/>
    <property type="project" value="InterPro"/>
</dbReference>
<sequence>MIRQAKKADVAKLAELMLIIFQDMELPLLAKIGKEKLKNLLLQTFQEEEYRYSYTNALVAELDGEVVGVVYCYNPQSEKVNDSAFEQQLSGQYNLQEQLFFQTEVLPDEWYLDSIALFSKARGKGLGTKLLLAALEKAKEKGAVNVGLNVEQNNQRARELYENLGFVEVAEVEIVGHKYGHLQKRLFD</sequence>
<dbReference type="Proteomes" id="UP000190328">
    <property type="component" value="Unassembled WGS sequence"/>
</dbReference>
<keyword evidence="2" id="KW-0808">Transferase</keyword>
<proteinExistence type="predicted"/>
<dbReference type="AlphaFoldDB" id="A0A1T4MSN9"/>
<dbReference type="Gene3D" id="3.40.630.30">
    <property type="match status" value="1"/>
</dbReference>
<dbReference type="PROSITE" id="PS51186">
    <property type="entry name" value="GNAT"/>
    <property type="match status" value="1"/>
</dbReference>
<evidence type="ECO:0000313" key="2">
    <source>
        <dbReference type="EMBL" id="SJZ69921.1"/>
    </source>
</evidence>
<dbReference type="CDD" id="cd04301">
    <property type="entry name" value="NAT_SF"/>
    <property type="match status" value="1"/>
</dbReference>
<dbReference type="STRING" id="263852.SAMN02745116_01200"/>
<protein>
    <submittedName>
        <fullName evidence="2">Acetyltransferase (GNAT) family protein</fullName>
    </submittedName>
</protein>
<dbReference type="Pfam" id="PF00583">
    <property type="entry name" value="Acetyltransf_1"/>
    <property type="match status" value="1"/>
</dbReference>
<name>A0A1T4MSN9_9ENTE</name>
<organism evidence="2 3">
    <name type="scientific">Pilibacter termitis</name>
    <dbReference type="NCBI Taxonomy" id="263852"/>
    <lineage>
        <taxon>Bacteria</taxon>
        <taxon>Bacillati</taxon>
        <taxon>Bacillota</taxon>
        <taxon>Bacilli</taxon>
        <taxon>Lactobacillales</taxon>
        <taxon>Enterococcaceae</taxon>
        <taxon>Pilibacter</taxon>
    </lineage>
</organism>
<dbReference type="PANTHER" id="PTHR43617:SF2">
    <property type="entry name" value="UPF0039 PROTEIN SLL0451"/>
    <property type="match status" value="1"/>
</dbReference>
<dbReference type="SUPFAM" id="SSF55729">
    <property type="entry name" value="Acyl-CoA N-acyltransferases (Nat)"/>
    <property type="match status" value="1"/>
</dbReference>
<gene>
    <name evidence="2" type="ORF">SAMN02745116_01200</name>
</gene>
<dbReference type="InterPro" id="IPR016181">
    <property type="entry name" value="Acyl_CoA_acyltransferase"/>
</dbReference>
<evidence type="ECO:0000259" key="1">
    <source>
        <dbReference type="PROSITE" id="PS51186"/>
    </source>
</evidence>
<dbReference type="InterPro" id="IPR000182">
    <property type="entry name" value="GNAT_dom"/>
</dbReference>
<accession>A0A1T4MSN9</accession>
<reference evidence="2 3" key="1">
    <citation type="submission" date="2017-02" db="EMBL/GenBank/DDBJ databases">
        <authorList>
            <person name="Peterson S.W."/>
        </authorList>
    </citation>
    <scope>NUCLEOTIDE SEQUENCE [LARGE SCALE GENOMIC DNA]</scope>
    <source>
        <strain evidence="2 3">ATCC BAA-1030</strain>
    </source>
</reference>
<feature type="domain" description="N-acetyltransferase" evidence="1">
    <location>
        <begin position="1"/>
        <end position="188"/>
    </location>
</feature>
<dbReference type="InterPro" id="IPR050276">
    <property type="entry name" value="MshD_Acetyltransferase"/>
</dbReference>
<dbReference type="OrthoDB" id="5319888at2"/>
<evidence type="ECO:0000313" key="3">
    <source>
        <dbReference type="Proteomes" id="UP000190328"/>
    </source>
</evidence>
<dbReference type="PANTHER" id="PTHR43617">
    <property type="entry name" value="L-AMINO ACID N-ACETYLTRANSFERASE"/>
    <property type="match status" value="1"/>
</dbReference>